<keyword evidence="2" id="KW-0378">Hydrolase</keyword>
<dbReference type="PANTHER" id="PTHR46211">
    <property type="entry name" value="GLYCEROPHOSPHORYL DIESTER PHOSPHODIESTERASE"/>
    <property type="match status" value="1"/>
</dbReference>
<gene>
    <name evidence="2" type="primary">ugpQ</name>
    <name evidence="2" type="ordered locus">CHU_2752</name>
</gene>
<dbReference type="RefSeq" id="WP_011586112.1">
    <property type="nucleotide sequence ID" value="NC_008255.1"/>
</dbReference>
<dbReference type="Pfam" id="PF03009">
    <property type="entry name" value="GDPD"/>
    <property type="match status" value="1"/>
</dbReference>
<dbReference type="PROSITE" id="PS51704">
    <property type="entry name" value="GP_PDE"/>
    <property type="match status" value="1"/>
</dbReference>
<feature type="domain" description="GP-PDE" evidence="1">
    <location>
        <begin position="27"/>
        <end position="262"/>
    </location>
</feature>
<dbReference type="SUPFAM" id="SSF51695">
    <property type="entry name" value="PLC-like phosphodiesterases"/>
    <property type="match status" value="1"/>
</dbReference>
<dbReference type="AlphaFoldDB" id="A0A6N4SU38"/>
<evidence type="ECO:0000259" key="1">
    <source>
        <dbReference type="PROSITE" id="PS51704"/>
    </source>
</evidence>
<sequence length="263" mass="30037">MKQIYLLLLCGVLFACKKKESLPEVQKIGHSGMGLYGDYPINSFESLMQAFLLGADGVEIDVQMTRDGILVLLHDELLDNQTNGTGAVQERTWDEISNLAYDNIALGRYNIIRLDFLLENCGPHIDKLFYFDIKPNAYSTEHLYTLNRNLSTLITKFNLEDNSVLMYQNNAQFLHMLSLRTDLTIYSYSDFNTAKKNILQYKLNGWVASINDIDESKVAQMHEIGARVVGFSTFNKNDHLNLIHKGVDIIQTDNLKNLINLYQ</sequence>
<dbReference type="PROSITE" id="PS51257">
    <property type="entry name" value="PROKAR_LIPOPROTEIN"/>
    <property type="match status" value="1"/>
</dbReference>
<dbReference type="SMR" id="A0A6N4SU38"/>
<dbReference type="KEGG" id="chu:CHU_2752"/>
<dbReference type="Proteomes" id="UP000001822">
    <property type="component" value="Chromosome"/>
</dbReference>
<dbReference type="EMBL" id="CP000383">
    <property type="protein sequence ID" value="ABG60002.1"/>
    <property type="molecule type" value="Genomic_DNA"/>
</dbReference>
<dbReference type="CDD" id="cd08566">
    <property type="entry name" value="GDPD_AtGDE_like"/>
    <property type="match status" value="1"/>
</dbReference>
<reference evidence="2 3" key="1">
    <citation type="journal article" date="2007" name="Appl. Environ. Microbiol.">
        <title>Genome sequence of the cellulolytic gliding bacterium Cytophaga hutchinsonii.</title>
        <authorList>
            <person name="Xie G."/>
            <person name="Bruce D.C."/>
            <person name="Challacombe J.F."/>
            <person name="Chertkov O."/>
            <person name="Detter J.C."/>
            <person name="Gilna P."/>
            <person name="Han C.S."/>
            <person name="Lucas S."/>
            <person name="Misra M."/>
            <person name="Myers G.L."/>
            <person name="Richardson P."/>
            <person name="Tapia R."/>
            <person name="Thayer N."/>
            <person name="Thompson L.S."/>
            <person name="Brettin T.S."/>
            <person name="Henrissat B."/>
            <person name="Wilson D.B."/>
            <person name="McBride M.J."/>
        </authorList>
    </citation>
    <scope>NUCLEOTIDE SEQUENCE [LARGE SCALE GENOMIC DNA]</scope>
    <source>
        <strain evidence="3">ATCC 33406 / DSM 1761 / CIP 103989 / NBRC 15051 / NCIMB 9469 / D465</strain>
    </source>
</reference>
<dbReference type="GO" id="GO:0008889">
    <property type="term" value="F:glycerophosphodiester phosphodiesterase activity"/>
    <property type="evidence" value="ECO:0007669"/>
    <property type="project" value="UniProtKB-EC"/>
</dbReference>
<organism evidence="2 3">
    <name type="scientific">Cytophaga hutchinsonii (strain ATCC 33406 / DSM 1761 / CIP 103989 / NBRC 15051 / NCIMB 9469 / D465)</name>
    <dbReference type="NCBI Taxonomy" id="269798"/>
    <lineage>
        <taxon>Bacteria</taxon>
        <taxon>Pseudomonadati</taxon>
        <taxon>Bacteroidota</taxon>
        <taxon>Cytophagia</taxon>
        <taxon>Cytophagales</taxon>
        <taxon>Cytophagaceae</taxon>
        <taxon>Cytophaga</taxon>
    </lineage>
</organism>
<protein>
    <submittedName>
        <fullName evidence="2">Glycerophosphodiester phosphodiesterase, cytosolic</fullName>
        <ecNumber evidence="2">3.1.4.46</ecNumber>
    </submittedName>
</protein>
<dbReference type="EC" id="3.1.4.46" evidence="2"/>
<proteinExistence type="predicted"/>
<dbReference type="Gene3D" id="3.20.20.190">
    <property type="entry name" value="Phosphatidylinositol (PI) phosphodiesterase"/>
    <property type="match status" value="1"/>
</dbReference>
<dbReference type="InterPro" id="IPR030395">
    <property type="entry name" value="GP_PDE_dom"/>
</dbReference>
<evidence type="ECO:0000313" key="3">
    <source>
        <dbReference type="Proteomes" id="UP000001822"/>
    </source>
</evidence>
<keyword evidence="3" id="KW-1185">Reference proteome</keyword>
<dbReference type="GO" id="GO:0006629">
    <property type="term" value="P:lipid metabolic process"/>
    <property type="evidence" value="ECO:0007669"/>
    <property type="project" value="InterPro"/>
</dbReference>
<dbReference type="InterPro" id="IPR017946">
    <property type="entry name" value="PLC-like_Pdiesterase_TIM-brl"/>
</dbReference>
<evidence type="ECO:0000313" key="2">
    <source>
        <dbReference type="EMBL" id="ABG60002.1"/>
    </source>
</evidence>
<accession>A0A6N4SU38</accession>
<name>A0A6N4SU38_CYTH3</name>
<dbReference type="PANTHER" id="PTHR46211:SF14">
    <property type="entry name" value="GLYCEROPHOSPHODIESTER PHOSPHODIESTERASE"/>
    <property type="match status" value="1"/>
</dbReference>
<dbReference type="OrthoDB" id="384721at2"/>